<dbReference type="EMBL" id="WJQU01000004">
    <property type="protein sequence ID" value="KAJ6635817.1"/>
    <property type="molecule type" value="Genomic_DNA"/>
</dbReference>
<organism evidence="1 2">
    <name type="scientific">Pseudolycoriella hygida</name>
    <dbReference type="NCBI Taxonomy" id="35572"/>
    <lineage>
        <taxon>Eukaryota</taxon>
        <taxon>Metazoa</taxon>
        <taxon>Ecdysozoa</taxon>
        <taxon>Arthropoda</taxon>
        <taxon>Hexapoda</taxon>
        <taxon>Insecta</taxon>
        <taxon>Pterygota</taxon>
        <taxon>Neoptera</taxon>
        <taxon>Endopterygota</taxon>
        <taxon>Diptera</taxon>
        <taxon>Nematocera</taxon>
        <taxon>Sciaroidea</taxon>
        <taxon>Sciaridae</taxon>
        <taxon>Pseudolycoriella</taxon>
    </lineage>
</organism>
<comment type="caution">
    <text evidence="1">The sequence shown here is derived from an EMBL/GenBank/DDBJ whole genome shotgun (WGS) entry which is preliminary data.</text>
</comment>
<evidence type="ECO:0000313" key="1">
    <source>
        <dbReference type="EMBL" id="KAJ6635817.1"/>
    </source>
</evidence>
<accession>A0A9Q0RX74</accession>
<proteinExistence type="predicted"/>
<keyword evidence="2" id="KW-1185">Reference proteome</keyword>
<gene>
    <name evidence="1" type="ORF">Bhyg_14403</name>
</gene>
<sequence>MSTVDGADELIQPSN</sequence>
<evidence type="ECO:0000313" key="2">
    <source>
        <dbReference type="Proteomes" id="UP001151699"/>
    </source>
</evidence>
<protein>
    <submittedName>
        <fullName evidence="1">Uncharacterized protein</fullName>
    </submittedName>
</protein>
<name>A0A9Q0RX74_9DIPT</name>
<dbReference type="Proteomes" id="UP001151699">
    <property type="component" value="Chromosome C"/>
</dbReference>
<reference evidence="1" key="1">
    <citation type="submission" date="2022-07" db="EMBL/GenBank/DDBJ databases">
        <authorList>
            <person name="Trinca V."/>
            <person name="Uliana J.V.C."/>
            <person name="Torres T.T."/>
            <person name="Ward R.J."/>
            <person name="Monesi N."/>
        </authorList>
    </citation>
    <scope>NUCLEOTIDE SEQUENCE</scope>
    <source>
        <strain evidence="1">HSMRA1968</strain>
        <tissue evidence="1">Whole embryos</tissue>
    </source>
</reference>